<evidence type="ECO:0000313" key="4">
    <source>
        <dbReference type="Proteomes" id="UP000190285"/>
    </source>
</evidence>
<dbReference type="RefSeq" id="WP_079490675.1">
    <property type="nucleotide sequence ID" value="NZ_FUZT01000003.1"/>
</dbReference>
<name>A0A1T5K345_9FIRM</name>
<dbReference type="OrthoDB" id="2082500at2"/>
<feature type="chain" id="PRO_5012707706" evidence="2">
    <location>
        <begin position="24"/>
        <end position="687"/>
    </location>
</feature>
<evidence type="ECO:0000313" key="3">
    <source>
        <dbReference type="EMBL" id="SKC58126.1"/>
    </source>
</evidence>
<dbReference type="AlphaFoldDB" id="A0A1T5K345"/>
<protein>
    <submittedName>
        <fullName evidence="3">Uncharacterized protein</fullName>
    </submittedName>
</protein>
<reference evidence="3 4" key="1">
    <citation type="submission" date="2017-02" db="EMBL/GenBank/DDBJ databases">
        <authorList>
            <person name="Peterson S.W."/>
        </authorList>
    </citation>
    <scope>NUCLEOTIDE SEQUENCE [LARGE SCALE GENOMIC DNA]</scope>
    <source>
        <strain evidence="3 4">M1</strain>
    </source>
</reference>
<sequence length="687" mass="72301">MKKFRVLSLVIVFMLMFSSVAMAAGVPSNIVIIGNKAYELELLDDASYIPELQRAVAEANGSILFKTPTGNLKNAVDMTDVEESVLPDTITLKKADGTTEEIEIDHSVVVESVSAIDKTIELNVAAFEAEEDATAKVAIFALDDEGAKTGTAIVTANSAEIIDNVVTFDVSSKTFGDDEYVVEVTIGEATQEVNVALEFDAVETLVADINAATAAQLATLLADEAYFTGFDVAKVDAYYTAKEAAKPLSTVAEVQEDVVDAVAANSEFDAFEEELTDAEVTSEYAKYLVLKGQFSNVLDANMDAYMDTAGPIFDTDLNTLDGAMTDFDAISDAIDVINLDAVVAGDDGIVFGSIDGSKPSELNAYKSALEALVLVNDEVTDSNGDTKAEIIEAIDAELEAIADAREAADAEIVKAETALADFVAANGEVPAEGAVTEYDDLVAAIEALEKEDLTKTELALTTLTPAIAALEAETLDLTIVQDAKDAMADFEAAWKVAYDEDYTTGSASYDALAGSVTTLEGDPTDATALAALKADVNTSGSVKHLGAETEKLVIYADALNTKSAAEMRTLLFDLQPANEFTNLTPNAAKAEFAQYVIDALAEEATAPADFDALQTAIFTTGYLGDYTTLISDVNGAADIAAMITALEAISEDYDALGAEAKADIAGVVFEVKADLETIAEIEAAMGL</sequence>
<dbReference type="Proteomes" id="UP000190285">
    <property type="component" value="Unassembled WGS sequence"/>
</dbReference>
<keyword evidence="4" id="KW-1185">Reference proteome</keyword>
<feature type="coiled-coil region" evidence="1">
    <location>
        <begin position="391"/>
        <end position="451"/>
    </location>
</feature>
<feature type="signal peptide" evidence="2">
    <location>
        <begin position="1"/>
        <end position="23"/>
    </location>
</feature>
<dbReference type="STRING" id="36842.SAMN02194393_01585"/>
<gene>
    <name evidence="3" type="ORF">SAMN02194393_01585</name>
</gene>
<proteinExistence type="predicted"/>
<organism evidence="3 4">
    <name type="scientific">Maledivibacter halophilus</name>
    <dbReference type="NCBI Taxonomy" id="36842"/>
    <lineage>
        <taxon>Bacteria</taxon>
        <taxon>Bacillati</taxon>
        <taxon>Bacillota</taxon>
        <taxon>Clostridia</taxon>
        <taxon>Peptostreptococcales</taxon>
        <taxon>Caminicellaceae</taxon>
        <taxon>Maledivibacter</taxon>
    </lineage>
</organism>
<dbReference type="EMBL" id="FUZT01000003">
    <property type="protein sequence ID" value="SKC58126.1"/>
    <property type="molecule type" value="Genomic_DNA"/>
</dbReference>
<accession>A0A1T5K345</accession>
<evidence type="ECO:0000256" key="2">
    <source>
        <dbReference type="SAM" id="SignalP"/>
    </source>
</evidence>
<keyword evidence="2" id="KW-0732">Signal</keyword>
<keyword evidence="1" id="KW-0175">Coiled coil</keyword>
<evidence type="ECO:0000256" key="1">
    <source>
        <dbReference type="SAM" id="Coils"/>
    </source>
</evidence>